<evidence type="ECO:0000256" key="1">
    <source>
        <dbReference type="SAM" id="Phobius"/>
    </source>
</evidence>
<keyword evidence="1" id="KW-0472">Membrane</keyword>
<keyword evidence="1" id="KW-1133">Transmembrane helix</keyword>
<feature type="transmembrane region" description="Helical" evidence="1">
    <location>
        <begin position="249"/>
        <end position="267"/>
    </location>
</feature>
<organism evidence="3 4">
    <name type="scientific">Tegillarca granosa</name>
    <name type="common">Malaysian cockle</name>
    <name type="synonym">Anadara granosa</name>
    <dbReference type="NCBI Taxonomy" id="220873"/>
    <lineage>
        <taxon>Eukaryota</taxon>
        <taxon>Metazoa</taxon>
        <taxon>Spiralia</taxon>
        <taxon>Lophotrochozoa</taxon>
        <taxon>Mollusca</taxon>
        <taxon>Bivalvia</taxon>
        <taxon>Autobranchia</taxon>
        <taxon>Pteriomorphia</taxon>
        <taxon>Arcoida</taxon>
        <taxon>Arcoidea</taxon>
        <taxon>Arcidae</taxon>
        <taxon>Tegillarca</taxon>
    </lineage>
</organism>
<dbReference type="InterPro" id="IPR056691">
    <property type="entry name" value="DUF7789"/>
</dbReference>
<feature type="transmembrane region" description="Helical" evidence="1">
    <location>
        <begin position="145"/>
        <end position="165"/>
    </location>
</feature>
<dbReference type="PANTHER" id="PTHR39299">
    <property type="entry name" value="TRANSMEMBRANE PROTEIN"/>
    <property type="match status" value="1"/>
</dbReference>
<dbReference type="PANTHER" id="PTHR39299:SF1">
    <property type="entry name" value="TRANSMEMBRANE PROTEIN"/>
    <property type="match status" value="1"/>
</dbReference>
<gene>
    <name evidence="3" type="ORF">KUTeg_021133</name>
</gene>
<evidence type="ECO:0000313" key="3">
    <source>
        <dbReference type="EMBL" id="KAJ8302146.1"/>
    </source>
</evidence>
<feature type="domain" description="DUF7789" evidence="2">
    <location>
        <begin position="176"/>
        <end position="278"/>
    </location>
</feature>
<feature type="transmembrane region" description="Helical" evidence="1">
    <location>
        <begin position="113"/>
        <end position="133"/>
    </location>
</feature>
<comment type="caution">
    <text evidence="3">The sequence shown here is derived from an EMBL/GenBank/DDBJ whole genome shotgun (WGS) entry which is preliminary data.</text>
</comment>
<feature type="transmembrane region" description="Helical" evidence="1">
    <location>
        <begin position="84"/>
        <end position="101"/>
    </location>
</feature>
<feature type="transmembrane region" description="Helical" evidence="1">
    <location>
        <begin position="223"/>
        <end position="243"/>
    </location>
</feature>
<feature type="transmembrane region" description="Helical" evidence="1">
    <location>
        <begin position="185"/>
        <end position="211"/>
    </location>
</feature>
<evidence type="ECO:0000313" key="4">
    <source>
        <dbReference type="Proteomes" id="UP001217089"/>
    </source>
</evidence>
<feature type="domain" description="DUF7789" evidence="2">
    <location>
        <begin position="37"/>
        <end position="165"/>
    </location>
</feature>
<dbReference type="Pfam" id="PF25044">
    <property type="entry name" value="DUF7789"/>
    <property type="match status" value="2"/>
</dbReference>
<reference evidence="3 4" key="1">
    <citation type="submission" date="2022-12" db="EMBL/GenBank/DDBJ databases">
        <title>Chromosome-level genome of Tegillarca granosa.</title>
        <authorList>
            <person name="Kim J."/>
        </authorList>
    </citation>
    <scope>NUCLEOTIDE SEQUENCE [LARGE SCALE GENOMIC DNA]</scope>
    <source>
        <strain evidence="3">Teg-2019</strain>
        <tissue evidence="3">Adductor muscle</tissue>
    </source>
</reference>
<protein>
    <recommendedName>
        <fullName evidence="2">DUF7789 domain-containing protein</fullName>
    </recommendedName>
</protein>
<keyword evidence="1" id="KW-0812">Transmembrane</keyword>
<dbReference type="Proteomes" id="UP001217089">
    <property type="component" value="Unassembled WGS sequence"/>
</dbReference>
<sequence length="339" mass="38208">MTCDMAEQEGSPLEESSGYSKYGITDLPKTSVATAWGQTKTCAGLSVKEWVFIVVSVVNILVAIGLTLVRFIDVIIHDPAKPDFTFALLLLVNAAFCLFYVGHGVLRERVYELYVFIIAILVVLVYCIVEYAFLNVEGRSTLKLVRLILACVLAPPNIFLAWSVAQHFGYLQFRIVGASEYLQHLYQQASIFSCLLKFDVQVTTSFVILVLEEGTDLNLLEQITIGVGIPYALLWNIMGWFVLRRESKVGAWVFAFLGIVKPAYYIFKLVKYVTNIMSSHSMSPTLCDLTVCHQHYVFSQYVTNIMCCHSMLALLVWLMIMAELIVVYRNFGQGLKERG</sequence>
<name>A0ABQ9ECK7_TEGGR</name>
<keyword evidence="4" id="KW-1185">Reference proteome</keyword>
<feature type="transmembrane region" description="Helical" evidence="1">
    <location>
        <begin position="311"/>
        <end position="331"/>
    </location>
</feature>
<proteinExistence type="predicted"/>
<feature type="transmembrane region" description="Helical" evidence="1">
    <location>
        <begin position="50"/>
        <end position="72"/>
    </location>
</feature>
<accession>A0ABQ9ECK7</accession>
<dbReference type="EMBL" id="JARBDR010000918">
    <property type="protein sequence ID" value="KAJ8302146.1"/>
    <property type="molecule type" value="Genomic_DNA"/>
</dbReference>
<evidence type="ECO:0000259" key="2">
    <source>
        <dbReference type="Pfam" id="PF25044"/>
    </source>
</evidence>